<dbReference type="InterPro" id="IPR001789">
    <property type="entry name" value="Sig_transdc_resp-reg_receiver"/>
</dbReference>
<evidence type="ECO:0000256" key="1">
    <source>
        <dbReference type="ARBA" id="ARBA00000085"/>
    </source>
</evidence>
<protein>
    <recommendedName>
        <fullName evidence="2">histidine kinase</fullName>
        <ecNumber evidence="2">2.7.13.3</ecNumber>
    </recommendedName>
</protein>
<dbReference type="Proteomes" id="UP000753802">
    <property type="component" value="Unassembled WGS sequence"/>
</dbReference>
<evidence type="ECO:0000259" key="11">
    <source>
        <dbReference type="PROSITE" id="PS50110"/>
    </source>
</evidence>
<keyword evidence="3 9" id="KW-0597">Phosphoprotein</keyword>
<dbReference type="EMBL" id="JAACJS010000015">
    <property type="protein sequence ID" value="NCI50532.1"/>
    <property type="molecule type" value="Genomic_DNA"/>
</dbReference>
<dbReference type="Gene3D" id="1.10.287.130">
    <property type="match status" value="1"/>
</dbReference>
<evidence type="ECO:0000259" key="12">
    <source>
        <dbReference type="PROSITE" id="PS50112"/>
    </source>
</evidence>
<dbReference type="EC" id="2.7.13.3" evidence="2"/>
<dbReference type="InterPro" id="IPR005467">
    <property type="entry name" value="His_kinase_dom"/>
</dbReference>
<dbReference type="CDD" id="cd00082">
    <property type="entry name" value="HisKA"/>
    <property type="match status" value="1"/>
</dbReference>
<organism evidence="13 14">
    <name type="scientific">Sediminibacterium roseum</name>
    <dbReference type="NCBI Taxonomy" id="1978412"/>
    <lineage>
        <taxon>Bacteria</taxon>
        <taxon>Pseudomonadati</taxon>
        <taxon>Bacteroidota</taxon>
        <taxon>Chitinophagia</taxon>
        <taxon>Chitinophagales</taxon>
        <taxon>Chitinophagaceae</taxon>
        <taxon>Sediminibacterium</taxon>
    </lineage>
</organism>
<dbReference type="SUPFAM" id="SSF55874">
    <property type="entry name" value="ATPase domain of HSP90 chaperone/DNA topoisomerase II/histidine kinase"/>
    <property type="match status" value="1"/>
</dbReference>
<dbReference type="Pfam" id="PF00072">
    <property type="entry name" value="Response_reg"/>
    <property type="match status" value="1"/>
</dbReference>
<dbReference type="Gene3D" id="3.30.450.20">
    <property type="entry name" value="PAS domain"/>
    <property type="match status" value="1"/>
</dbReference>
<dbReference type="PROSITE" id="PS50112">
    <property type="entry name" value="PAS"/>
    <property type="match status" value="1"/>
</dbReference>
<accession>A0ABW9ZXU4</accession>
<evidence type="ECO:0000256" key="2">
    <source>
        <dbReference type="ARBA" id="ARBA00012438"/>
    </source>
</evidence>
<evidence type="ECO:0000313" key="13">
    <source>
        <dbReference type="EMBL" id="NCI50532.1"/>
    </source>
</evidence>
<dbReference type="PANTHER" id="PTHR43065:SF46">
    <property type="entry name" value="C4-DICARBOXYLATE TRANSPORT SENSOR PROTEIN DCTB"/>
    <property type="match status" value="1"/>
</dbReference>
<dbReference type="Gene3D" id="3.40.50.2300">
    <property type="match status" value="1"/>
</dbReference>
<evidence type="ECO:0000256" key="4">
    <source>
        <dbReference type="ARBA" id="ARBA00022679"/>
    </source>
</evidence>
<evidence type="ECO:0000256" key="5">
    <source>
        <dbReference type="ARBA" id="ARBA00022741"/>
    </source>
</evidence>
<evidence type="ECO:0000256" key="8">
    <source>
        <dbReference type="ARBA" id="ARBA00023012"/>
    </source>
</evidence>
<dbReference type="SMART" id="SM00086">
    <property type="entry name" value="PAC"/>
    <property type="match status" value="1"/>
</dbReference>
<keyword evidence="4" id="KW-0808">Transferase</keyword>
<keyword evidence="14" id="KW-1185">Reference proteome</keyword>
<dbReference type="InterPro" id="IPR011006">
    <property type="entry name" value="CheY-like_superfamily"/>
</dbReference>
<feature type="domain" description="Response regulatory" evidence="11">
    <location>
        <begin position="9"/>
        <end position="126"/>
    </location>
</feature>
<gene>
    <name evidence="13" type="ORF">GWC95_11400</name>
</gene>
<dbReference type="InterPro" id="IPR004358">
    <property type="entry name" value="Sig_transdc_His_kin-like_C"/>
</dbReference>
<dbReference type="CDD" id="cd00156">
    <property type="entry name" value="REC"/>
    <property type="match status" value="1"/>
</dbReference>
<comment type="caution">
    <text evidence="13">The sequence shown here is derived from an EMBL/GenBank/DDBJ whole genome shotgun (WGS) entry which is preliminary data.</text>
</comment>
<dbReference type="SMART" id="SM00388">
    <property type="entry name" value="HisKA"/>
    <property type="match status" value="1"/>
</dbReference>
<dbReference type="SUPFAM" id="SSF47384">
    <property type="entry name" value="Homodimeric domain of signal transducing histidine kinase"/>
    <property type="match status" value="1"/>
</dbReference>
<feature type="modified residue" description="4-aspartylphosphate" evidence="9">
    <location>
        <position position="61"/>
    </location>
</feature>
<evidence type="ECO:0000256" key="7">
    <source>
        <dbReference type="ARBA" id="ARBA00022840"/>
    </source>
</evidence>
<dbReference type="InterPro" id="IPR003594">
    <property type="entry name" value="HATPase_dom"/>
</dbReference>
<keyword evidence="6" id="KW-0418">Kinase</keyword>
<comment type="catalytic activity">
    <reaction evidence="1">
        <text>ATP + protein L-histidine = ADP + protein N-phospho-L-histidine.</text>
        <dbReference type="EC" id="2.7.13.3"/>
    </reaction>
</comment>
<dbReference type="SMART" id="SM00387">
    <property type="entry name" value="HATPase_c"/>
    <property type="match status" value="1"/>
</dbReference>
<sequence>MPTNQQLLRILVVEDDEDDFLLINDYIKHLRAWKCEVKWISRYEEAITELTTHSYTICFSDYRLGAKNGIDLIKDIQDRNCNTPVILLTGKGNYEIDIEATKAGAFDYLIKADLDEDKLERTIRYTLERISNLQKIKDSERKYRNIFEKSKDIVFIADIDTSLRTVNYAVTDILEVPVEACVGRKITDFFNAQTQVDVFMQTLLEDGEVENYEVELVTADKTVKTCLVTASIEVDSENLNYIQGIIHDITSLKKAELASLQAEKLAATSRFIRTMAHEVRNPLNNINLSVENLVQQISNEDDRLYLEIIQRNAKRINDLITELLQSSRPADMALQPISLLEMINDVISAVQDRATLRKITIRFNPPKEDCMIRADKPKLEMALLNIVINAIEAVADETGVIDINIHPKANATVLTISDNGCGMNPETKARLFEPYFTSKRNGLGLGLASTLTILNAHNAGIEVNSQLGAGTTFELTFKG</sequence>
<evidence type="ECO:0000313" key="14">
    <source>
        <dbReference type="Proteomes" id="UP000753802"/>
    </source>
</evidence>
<dbReference type="CDD" id="cd00130">
    <property type="entry name" value="PAS"/>
    <property type="match status" value="1"/>
</dbReference>
<dbReference type="SUPFAM" id="SSF55785">
    <property type="entry name" value="PYP-like sensor domain (PAS domain)"/>
    <property type="match status" value="1"/>
</dbReference>
<dbReference type="NCBIfam" id="TIGR00229">
    <property type="entry name" value="sensory_box"/>
    <property type="match status" value="1"/>
</dbReference>
<evidence type="ECO:0000256" key="9">
    <source>
        <dbReference type="PROSITE-ProRule" id="PRU00169"/>
    </source>
</evidence>
<dbReference type="InterPro" id="IPR036097">
    <property type="entry name" value="HisK_dim/P_sf"/>
</dbReference>
<dbReference type="InterPro" id="IPR035965">
    <property type="entry name" value="PAS-like_dom_sf"/>
</dbReference>
<dbReference type="PRINTS" id="PR00344">
    <property type="entry name" value="BCTRLSENSOR"/>
</dbReference>
<dbReference type="InterPro" id="IPR001610">
    <property type="entry name" value="PAC"/>
</dbReference>
<dbReference type="InterPro" id="IPR036890">
    <property type="entry name" value="HATPase_C_sf"/>
</dbReference>
<dbReference type="InterPro" id="IPR000014">
    <property type="entry name" value="PAS"/>
</dbReference>
<dbReference type="Pfam" id="PF00512">
    <property type="entry name" value="HisKA"/>
    <property type="match status" value="1"/>
</dbReference>
<feature type="domain" description="Histidine kinase" evidence="10">
    <location>
        <begin position="274"/>
        <end position="479"/>
    </location>
</feature>
<reference evidence="13 14" key="1">
    <citation type="submission" date="2020-01" db="EMBL/GenBank/DDBJ databases">
        <title>Genome analysis.</title>
        <authorList>
            <person name="Wu S."/>
            <person name="Wang G."/>
        </authorList>
    </citation>
    <scope>NUCLEOTIDE SEQUENCE [LARGE SCALE GENOMIC DNA]</scope>
    <source>
        <strain evidence="13 14">SYL130</strain>
    </source>
</reference>
<evidence type="ECO:0000256" key="6">
    <source>
        <dbReference type="ARBA" id="ARBA00022777"/>
    </source>
</evidence>
<proteinExistence type="predicted"/>
<dbReference type="InterPro" id="IPR003661">
    <property type="entry name" value="HisK_dim/P_dom"/>
</dbReference>
<keyword evidence="5" id="KW-0547">Nucleotide-binding</keyword>
<dbReference type="PROSITE" id="PS50110">
    <property type="entry name" value="RESPONSE_REGULATORY"/>
    <property type="match status" value="1"/>
</dbReference>
<dbReference type="InterPro" id="IPR013767">
    <property type="entry name" value="PAS_fold"/>
</dbReference>
<dbReference type="PANTHER" id="PTHR43065">
    <property type="entry name" value="SENSOR HISTIDINE KINASE"/>
    <property type="match status" value="1"/>
</dbReference>
<dbReference type="Pfam" id="PF02518">
    <property type="entry name" value="HATPase_c"/>
    <property type="match status" value="1"/>
</dbReference>
<dbReference type="Gene3D" id="3.30.565.10">
    <property type="entry name" value="Histidine kinase-like ATPase, C-terminal domain"/>
    <property type="match status" value="1"/>
</dbReference>
<evidence type="ECO:0000256" key="3">
    <source>
        <dbReference type="ARBA" id="ARBA00022553"/>
    </source>
</evidence>
<dbReference type="SUPFAM" id="SSF52172">
    <property type="entry name" value="CheY-like"/>
    <property type="match status" value="1"/>
</dbReference>
<name>A0ABW9ZXU4_9BACT</name>
<dbReference type="RefSeq" id="WP_161818851.1">
    <property type="nucleotide sequence ID" value="NZ_JAACJS010000015.1"/>
</dbReference>
<evidence type="ECO:0000259" key="10">
    <source>
        <dbReference type="PROSITE" id="PS50109"/>
    </source>
</evidence>
<keyword evidence="7" id="KW-0067">ATP-binding</keyword>
<dbReference type="Pfam" id="PF00989">
    <property type="entry name" value="PAS"/>
    <property type="match status" value="1"/>
</dbReference>
<feature type="domain" description="PAS" evidence="12">
    <location>
        <begin position="139"/>
        <end position="193"/>
    </location>
</feature>
<dbReference type="SMART" id="SM00448">
    <property type="entry name" value="REC"/>
    <property type="match status" value="1"/>
</dbReference>
<dbReference type="PROSITE" id="PS50109">
    <property type="entry name" value="HIS_KIN"/>
    <property type="match status" value="1"/>
</dbReference>
<keyword evidence="8" id="KW-0902">Two-component regulatory system</keyword>